<keyword evidence="3" id="KW-0238">DNA-binding</keyword>
<evidence type="ECO:0000256" key="4">
    <source>
        <dbReference type="ARBA" id="ARBA00023163"/>
    </source>
</evidence>
<dbReference type="Gene3D" id="1.10.10.10">
    <property type="entry name" value="Winged helix-like DNA-binding domain superfamily/Winged helix DNA-binding domain"/>
    <property type="match status" value="1"/>
</dbReference>
<comment type="similarity">
    <text evidence="1">Belongs to the BlaI transcriptional regulatory family.</text>
</comment>
<dbReference type="EMBL" id="CYZL01000015">
    <property type="protein sequence ID" value="CUO46964.1"/>
    <property type="molecule type" value="Genomic_DNA"/>
</dbReference>
<reference evidence="5 6" key="1">
    <citation type="submission" date="2015-09" db="EMBL/GenBank/DDBJ databases">
        <authorList>
            <consortium name="Pathogen Informatics"/>
        </authorList>
    </citation>
    <scope>NUCLEOTIDE SEQUENCE [LARGE SCALE GENOMIC DNA]</scope>
    <source>
        <strain evidence="5 6">2789STDY5834835</strain>
    </source>
</reference>
<protein>
    <submittedName>
        <fullName evidence="5">Penicillinase repressor</fullName>
    </submittedName>
</protein>
<evidence type="ECO:0000256" key="1">
    <source>
        <dbReference type="ARBA" id="ARBA00011046"/>
    </source>
</evidence>
<dbReference type="AlphaFoldDB" id="A0A174F9Z4"/>
<name>A0A174F9Z4_9FIRM</name>
<proteinExistence type="inferred from homology"/>
<dbReference type="RefSeq" id="WP_055298880.1">
    <property type="nucleotide sequence ID" value="NZ_BLYK01000078.1"/>
</dbReference>
<organism evidence="5 6">
    <name type="scientific">Anaerobutyricum hallii</name>
    <dbReference type="NCBI Taxonomy" id="39488"/>
    <lineage>
        <taxon>Bacteria</taxon>
        <taxon>Bacillati</taxon>
        <taxon>Bacillota</taxon>
        <taxon>Clostridia</taxon>
        <taxon>Lachnospirales</taxon>
        <taxon>Lachnospiraceae</taxon>
        <taxon>Anaerobutyricum</taxon>
    </lineage>
</organism>
<accession>A0A174F9Z4</accession>
<keyword evidence="2" id="KW-0805">Transcription regulation</keyword>
<dbReference type="GO" id="GO:0003677">
    <property type="term" value="F:DNA binding"/>
    <property type="evidence" value="ECO:0007669"/>
    <property type="project" value="UniProtKB-KW"/>
</dbReference>
<dbReference type="GO" id="GO:0045892">
    <property type="term" value="P:negative regulation of DNA-templated transcription"/>
    <property type="evidence" value="ECO:0007669"/>
    <property type="project" value="InterPro"/>
</dbReference>
<sequence length="133" mass="15381">MNNLDNIKETKEIGTLTKKELEMMTVLWGSDTALTASEILKASTDKTWKDKSLHILINSLLKKNLIVVDGFKKMEKVYARSFKPAISQTDYIWTHLTSGLDKKKRRNLIEEIIKNFDQEELLIAKQIIECIIQ</sequence>
<evidence type="ECO:0000313" key="5">
    <source>
        <dbReference type="EMBL" id="CUO46964.1"/>
    </source>
</evidence>
<dbReference type="SUPFAM" id="SSF46785">
    <property type="entry name" value="Winged helix' DNA-binding domain"/>
    <property type="match status" value="1"/>
</dbReference>
<keyword evidence="4" id="KW-0804">Transcription</keyword>
<dbReference type="Pfam" id="PF03965">
    <property type="entry name" value="Penicillinase_R"/>
    <property type="match status" value="1"/>
</dbReference>
<evidence type="ECO:0000313" key="6">
    <source>
        <dbReference type="Proteomes" id="UP000095679"/>
    </source>
</evidence>
<dbReference type="Proteomes" id="UP000095679">
    <property type="component" value="Unassembled WGS sequence"/>
</dbReference>
<evidence type="ECO:0000256" key="3">
    <source>
        <dbReference type="ARBA" id="ARBA00023125"/>
    </source>
</evidence>
<dbReference type="InterPro" id="IPR036390">
    <property type="entry name" value="WH_DNA-bd_sf"/>
</dbReference>
<gene>
    <name evidence="5" type="ORF">ERS852450_01854</name>
</gene>
<evidence type="ECO:0000256" key="2">
    <source>
        <dbReference type="ARBA" id="ARBA00023015"/>
    </source>
</evidence>
<dbReference type="InterPro" id="IPR036388">
    <property type="entry name" value="WH-like_DNA-bd_sf"/>
</dbReference>
<dbReference type="InterPro" id="IPR005650">
    <property type="entry name" value="BlaI_family"/>
</dbReference>